<name>A0A8D5ZNY5_9BACL</name>
<reference evidence="1" key="2">
    <citation type="journal article" date="2021" name="Microbiol. Resour. Announc.">
        <title>Complete Genome Sequence of Polycladomyces abyssicola JIR-001T, Isolated from Hemipelagic Sediment in Deep Seawater.</title>
        <authorList>
            <person name="Tsubouchi T."/>
            <person name="Kaneko Y."/>
        </authorList>
    </citation>
    <scope>NUCLEOTIDE SEQUENCE</scope>
    <source>
        <strain evidence="1">JIR-001</strain>
    </source>
</reference>
<dbReference type="AlphaFoldDB" id="A0A8D5ZNY5"/>
<reference evidence="1" key="1">
    <citation type="journal article" date="2013" name="Int. J. Syst. Evol. Microbiol.">
        <title>Polycladomyces abyssicola gen. nov., sp. nov., a thermophilic filamentous bacterium isolated from hemipelagic sediment.</title>
        <authorList>
            <person name="Tsubouchi T."/>
            <person name="Shimane Y."/>
            <person name="Mori K."/>
            <person name="Usui K."/>
            <person name="Hiraki T."/>
            <person name="Tame A."/>
            <person name="Uematsu K."/>
            <person name="Maruyama T."/>
            <person name="Hatada Y."/>
        </authorList>
    </citation>
    <scope>NUCLEOTIDE SEQUENCE</scope>
    <source>
        <strain evidence="1">JIR-001</strain>
    </source>
</reference>
<gene>
    <name evidence="1" type="ORF">JIR001_22250</name>
</gene>
<keyword evidence="2" id="KW-1185">Reference proteome</keyword>
<evidence type="ECO:0000313" key="1">
    <source>
        <dbReference type="EMBL" id="BCU82442.1"/>
    </source>
</evidence>
<dbReference type="InterPro" id="IPR020534">
    <property type="entry name" value="Uncharacterised_YqxA"/>
</dbReference>
<organism evidence="1 2">
    <name type="scientific">Polycladomyces abyssicola</name>
    <dbReference type="NCBI Taxonomy" id="1125966"/>
    <lineage>
        <taxon>Bacteria</taxon>
        <taxon>Bacillati</taxon>
        <taxon>Bacillota</taxon>
        <taxon>Bacilli</taxon>
        <taxon>Bacillales</taxon>
        <taxon>Thermoactinomycetaceae</taxon>
        <taxon>Polycladomyces</taxon>
    </lineage>
</organism>
<dbReference type="KEGG" id="pabs:JIR001_22250"/>
<dbReference type="Proteomes" id="UP000677436">
    <property type="component" value="Chromosome"/>
</dbReference>
<proteinExistence type="predicted"/>
<dbReference type="RefSeq" id="WP_212772778.1">
    <property type="nucleotide sequence ID" value="NZ_AP024601.1"/>
</dbReference>
<protein>
    <submittedName>
        <fullName evidence="1">Uncharacterized protein</fullName>
    </submittedName>
</protein>
<evidence type="ECO:0000313" key="2">
    <source>
        <dbReference type="Proteomes" id="UP000677436"/>
    </source>
</evidence>
<dbReference type="Pfam" id="PF12438">
    <property type="entry name" value="DUF3679"/>
    <property type="match status" value="1"/>
</dbReference>
<sequence length="121" mass="13406">MKWAAQVTALLMVLMFGVFLGIDTAEQNIQKIQGNEGAPRAVHITPENGRVEISVMGHVVETQNPVSKENVQRVKQVRRSVEQNNGLLAKMGNEMGNGIRQGTRKAIEVIVGWLDSDEKNR</sequence>
<dbReference type="EMBL" id="AP024601">
    <property type="protein sequence ID" value="BCU82442.1"/>
    <property type="molecule type" value="Genomic_DNA"/>
</dbReference>
<accession>A0A8D5ZNY5</accession>